<protein>
    <submittedName>
        <fullName evidence="1">Uncharacterized protein</fullName>
    </submittedName>
</protein>
<proteinExistence type="predicted"/>
<sequence>MQLIGATVSKAPRQVKTKYGDRLVCDVRLEDGTESAIWGPVGYAPLEYLERGQAVTVSRDSKGKISIIENHLTHPHLSTPALPQPSQVTATTPQGMTAETKKAIAQYVQEQRDLLAFCLDQAGTIPQAQTDESVEKLGVTLYLSAQRKFKLA</sequence>
<accession>A0ABR9VW50</accession>
<dbReference type="RefSeq" id="WP_194021015.1">
    <property type="nucleotide sequence ID" value="NZ_JADEVV010000072.1"/>
</dbReference>
<evidence type="ECO:0000313" key="1">
    <source>
        <dbReference type="EMBL" id="MBE9255586.1"/>
    </source>
</evidence>
<keyword evidence="2" id="KW-1185">Reference proteome</keyword>
<comment type="caution">
    <text evidence="1">The sequence shown here is derived from an EMBL/GenBank/DDBJ whole genome shotgun (WGS) entry which is preliminary data.</text>
</comment>
<organism evidence="1 2">
    <name type="scientific">Synechocystis salina LEGE 00031</name>
    <dbReference type="NCBI Taxonomy" id="1828736"/>
    <lineage>
        <taxon>Bacteria</taxon>
        <taxon>Bacillati</taxon>
        <taxon>Cyanobacteriota</taxon>
        <taxon>Cyanophyceae</taxon>
        <taxon>Synechococcales</taxon>
        <taxon>Merismopediaceae</taxon>
        <taxon>Synechocystis</taxon>
    </lineage>
</organism>
<gene>
    <name evidence="1" type="ORF">IQ217_17450</name>
</gene>
<evidence type="ECO:0000313" key="2">
    <source>
        <dbReference type="Proteomes" id="UP000658720"/>
    </source>
</evidence>
<dbReference type="Proteomes" id="UP000658720">
    <property type="component" value="Unassembled WGS sequence"/>
</dbReference>
<name>A0ABR9VW50_9SYNC</name>
<reference evidence="1 2" key="1">
    <citation type="submission" date="2020-10" db="EMBL/GenBank/DDBJ databases">
        <authorList>
            <person name="Castelo-Branco R."/>
            <person name="Eusebio N."/>
            <person name="Adriana R."/>
            <person name="Vieira A."/>
            <person name="Brugerolle De Fraissinette N."/>
            <person name="Rezende De Castro R."/>
            <person name="Schneider M.P."/>
            <person name="Vasconcelos V."/>
            <person name="Leao P.N."/>
        </authorList>
    </citation>
    <scope>NUCLEOTIDE SEQUENCE [LARGE SCALE GENOMIC DNA]</scope>
    <source>
        <strain evidence="1 2">LEGE 00031</strain>
    </source>
</reference>
<dbReference type="EMBL" id="JADEVV010000072">
    <property type="protein sequence ID" value="MBE9255586.1"/>
    <property type="molecule type" value="Genomic_DNA"/>
</dbReference>